<dbReference type="Proteomes" id="UP000317180">
    <property type="component" value="Unassembled WGS sequence"/>
</dbReference>
<dbReference type="Pfam" id="PF10970">
    <property type="entry name" value="GerPE"/>
    <property type="match status" value="1"/>
</dbReference>
<evidence type="ECO:0000313" key="1">
    <source>
        <dbReference type="EMBL" id="GED24241.1"/>
    </source>
</evidence>
<proteinExistence type="predicted"/>
<reference evidence="2 3" key="1">
    <citation type="submission" date="2018-10" db="EMBL/GenBank/DDBJ databases">
        <title>Phylogenomics of Brevibacillus.</title>
        <authorList>
            <person name="Dunlap C."/>
        </authorList>
    </citation>
    <scope>NUCLEOTIDE SEQUENCE [LARGE SCALE GENOMIC DNA]</scope>
    <source>
        <strain evidence="2 3">NRRL NRS 1219</strain>
    </source>
</reference>
<dbReference type="GeneID" id="82811024"/>
<accession>A0A3M8AYX0</accession>
<dbReference type="Proteomes" id="UP000276178">
    <property type="component" value="Unassembled WGS sequence"/>
</dbReference>
<dbReference type="OrthoDB" id="2599887at2"/>
<dbReference type="EMBL" id="BJOD01000002">
    <property type="protein sequence ID" value="GED24241.1"/>
    <property type="molecule type" value="Genomic_DNA"/>
</dbReference>
<dbReference type="InterPro" id="IPR024496">
    <property type="entry name" value="Spore_germ_GerPE"/>
</dbReference>
<name>A0A3M8AYX0_9BACL</name>
<reference evidence="1 4" key="2">
    <citation type="submission" date="2019-06" db="EMBL/GenBank/DDBJ databases">
        <title>Whole genome shotgun sequence of Brevibacillus agri NBRC 15538.</title>
        <authorList>
            <person name="Hosoyama A."/>
            <person name="Uohara A."/>
            <person name="Ohji S."/>
            <person name="Ichikawa N."/>
        </authorList>
    </citation>
    <scope>NUCLEOTIDE SEQUENCE [LARGE SCALE GENOMIC DNA]</scope>
    <source>
        <strain evidence="1 4">NBRC 15538</strain>
    </source>
</reference>
<evidence type="ECO:0000313" key="3">
    <source>
        <dbReference type="Proteomes" id="UP000276178"/>
    </source>
</evidence>
<dbReference type="EMBL" id="RHHN01000029">
    <property type="protein sequence ID" value="RNB56270.1"/>
    <property type="molecule type" value="Genomic_DNA"/>
</dbReference>
<dbReference type="AlphaFoldDB" id="A0A3M8AYX0"/>
<evidence type="ECO:0000313" key="2">
    <source>
        <dbReference type="EMBL" id="RNB56270.1"/>
    </source>
</evidence>
<organism evidence="2 3">
    <name type="scientific">Brevibacillus agri</name>
    <dbReference type="NCBI Taxonomy" id="51101"/>
    <lineage>
        <taxon>Bacteria</taxon>
        <taxon>Bacillati</taxon>
        <taxon>Bacillota</taxon>
        <taxon>Bacilli</taxon>
        <taxon>Bacillales</taxon>
        <taxon>Paenibacillaceae</taxon>
        <taxon>Brevibacillus</taxon>
    </lineage>
</organism>
<comment type="caution">
    <text evidence="2">The sequence shown here is derived from an EMBL/GenBank/DDBJ whole genome shotgun (WGS) entry which is preliminary data.</text>
</comment>
<evidence type="ECO:0000313" key="4">
    <source>
        <dbReference type="Proteomes" id="UP000317180"/>
    </source>
</evidence>
<gene>
    <name evidence="1" type="ORF">BAG01nite_03430</name>
    <name evidence="2" type="ORF">EB820_09835</name>
</gene>
<keyword evidence="4" id="KW-1185">Reference proteome</keyword>
<protein>
    <submittedName>
        <fullName evidence="2">Spore germination protein GerPE</fullName>
    </submittedName>
</protein>
<sequence length="130" mass="14771">MHRRTSHVKKLNSISIDSSSVLQIGDSKEVNARSNILAVQREKAIFYQHEFEFADYAVFSVPLPAPCPAEPICLDTFHDCPRIHVKKVDVPFTAASSLIHIGSTDCLTLETRVKTIRQLLRDEPKRERRS</sequence>
<dbReference type="RefSeq" id="WP_122952809.1">
    <property type="nucleotide sequence ID" value="NZ_BJOD01000002.1"/>
</dbReference>